<gene>
    <name evidence="1" type="ORF">METZ01_LOCUS403666</name>
</gene>
<evidence type="ECO:0000313" key="1">
    <source>
        <dbReference type="EMBL" id="SVD50812.1"/>
    </source>
</evidence>
<feature type="non-terminal residue" evidence="1">
    <location>
        <position position="24"/>
    </location>
</feature>
<organism evidence="1">
    <name type="scientific">marine metagenome</name>
    <dbReference type="NCBI Taxonomy" id="408172"/>
    <lineage>
        <taxon>unclassified sequences</taxon>
        <taxon>metagenomes</taxon>
        <taxon>ecological metagenomes</taxon>
    </lineage>
</organism>
<reference evidence="1" key="1">
    <citation type="submission" date="2018-05" db="EMBL/GenBank/DDBJ databases">
        <authorList>
            <person name="Lanie J.A."/>
            <person name="Ng W.-L."/>
            <person name="Kazmierczak K.M."/>
            <person name="Andrzejewski T.M."/>
            <person name="Davidsen T.M."/>
            <person name="Wayne K.J."/>
            <person name="Tettelin H."/>
            <person name="Glass J.I."/>
            <person name="Rusch D."/>
            <person name="Podicherti R."/>
            <person name="Tsui H.-C.T."/>
            <person name="Winkler M.E."/>
        </authorList>
    </citation>
    <scope>NUCLEOTIDE SEQUENCE</scope>
</reference>
<name>A0A382VWB8_9ZZZZ</name>
<dbReference type="EMBL" id="UINC01155134">
    <property type="protein sequence ID" value="SVD50812.1"/>
    <property type="molecule type" value="Genomic_DNA"/>
</dbReference>
<accession>A0A382VWB8</accession>
<protein>
    <submittedName>
        <fullName evidence="1">Uncharacterized protein</fullName>
    </submittedName>
</protein>
<sequence>MKELVPDYLRAGFGFFVPVGLMLF</sequence>
<proteinExistence type="predicted"/>
<dbReference type="AlphaFoldDB" id="A0A382VWB8"/>